<reference evidence="2" key="2">
    <citation type="submission" date="2024-10" db="UniProtKB">
        <authorList>
            <consortium name="EnsemblProtists"/>
        </authorList>
    </citation>
    <scope>IDENTIFICATION</scope>
</reference>
<dbReference type="EnsemblProtists" id="EOD39985">
    <property type="protein sequence ID" value="EOD39985"/>
    <property type="gene ID" value="EMIHUDRAFT_439783"/>
</dbReference>
<dbReference type="KEGG" id="ehx:EMIHUDRAFT_439783"/>
<dbReference type="GeneID" id="17285256"/>
<organism evidence="2 3">
    <name type="scientific">Emiliania huxleyi (strain CCMP1516)</name>
    <dbReference type="NCBI Taxonomy" id="280463"/>
    <lineage>
        <taxon>Eukaryota</taxon>
        <taxon>Haptista</taxon>
        <taxon>Haptophyta</taxon>
        <taxon>Prymnesiophyceae</taxon>
        <taxon>Isochrysidales</taxon>
        <taxon>Noelaerhabdaceae</taxon>
        <taxon>Emiliania</taxon>
    </lineage>
</organism>
<accession>A0A0D3KW50</accession>
<evidence type="ECO:0000256" key="1">
    <source>
        <dbReference type="SAM" id="MobiDB-lite"/>
    </source>
</evidence>
<dbReference type="PaxDb" id="2903-EOD39985"/>
<feature type="compositionally biased region" description="Basic and acidic residues" evidence="1">
    <location>
        <begin position="162"/>
        <end position="184"/>
    </location>
</feature>
<dbReference type="Proteomes" id="UP000013827">
    <property type="component" value="Unassembled WGS sequence"/>
</dbReference>
<reference evidence="3" key="1">
    <citation type="journal article" date="2013" name="Nature">
        <title>Pan genome of the phytoplankton Emiliania underpins its global distribution.</title>
        <authorList>
            <person name="Read B.A."/>
            <person name="Kegel J."/>
            <person name="Klute M.J."/>
            <person name="Kuo A."/>
            <person name="Lefebvre S.C."/>
            <person name="Maumus F."/>
            <person name="Mayer C."/>
            <person name="Miller J."/>
            <person name="Monier A."/>
            <person name="Salamov A."/>
            <person name="Young J."/>
            <person name="Aguilar M."/>
            <person name="Claverie J.M."/>
            <person name="Frickenhaus S."/>
            <person name="Gonzalez K."/>
            <person name="Herman E.K."/>
            <person name="Lin Y.C."/>
            <person name="Napier J."/>
            <person name="Ogata H."/>
            <person name="Sarno A.F."/>
            <person name="Shmutz J."/>
            <person name="Schroeder D."/>
            <person name="de Vargas C."/>
            <person name="Verret F."/>
            <person name="von Dassow P."/>
            <person name="Valentin K."/>
            <person name="Van de Peer Y."/>
            <person name="Wheeler G."/>
            <person name="Dacks J.B."/>
            <person name="Delwiche C.F."/>
            <person name="Dyhrman S.T."/>
            <person name="Glockner G."/>
            <person name="John U."/>
            <person name="Richards T."/>
            <person name="Worden A.Z."/>
            <person name="Zhang X."/>
            <person name="Grigoriev I.V."/>
            <person name="Allen A.E."/>
            <person name="Bidle K."/>
            <person name="Borodovsky M."/>
            <person name="Bowler C."/>
            <person name="Brownlee C."/>
            <person name="Cock J.M."/>
            <person name="Elias M."/>
            <person name="Gladyshev V.N."/>
            <person name="Groth M."/>
            <person name="Guda C."/>
            <person name="Hadaegh A."/>
            <person name="Iglesias-Rodriguez M.D."/>
            <person name="Jenkins J."/>
            <person name="Jones B.M."/>
            <person name="Lawson T."/>
            <person name="Leese F."/>
            <person name="Lindquist E."/>
            <person name="Lobanov A."/>
            <person name="Lomsadze A."/>
            <person name="Malik S.B."/>
            <person name="Marsh M.E."/>
            <person name="Mackinder L."/>
            <person name="Mock T."/>
            <person name="Mueller-Roeber B."/>
            <person name="Pagarete A."/>
            <person name="Parker M."/>
            <person name="Probert I."/>
            <person name="Quesneville H."/>
            <person name="Raines C."/>
            <person name="Rensing S.A."/>
            <person name="Riano-Pachon D.M."/>
            <person name="Richier S."/>
            <person name="Rokitta S."/>
            <person name="Shiraiwa Y."/>
            <person name="Soanes D.M."/>
            <person name="van der Giezen M."/>
            <person name="Wahlund T.M."/>
            <person name="Williams B."/>
            <person name="Wilson W."/>
            <person name="Wolfe G."/>
            <person name="Wurch L.L."/>
        </authorList>
    </citation>
    <scope>NUCLEOTIDE SEQUENCE</scope>
</reference>
<name>A0A0D3KW50_EMIH1</name>
<feature type="compositionally biased region" description="Low complexity" evidence="1">
    <location>
        <begin position="18"/>
        <end position="29"/>
    </location>
</feature>
<feature type="compositionally biased region" description="Basic residues" evidence="1">
    <location>
        <begin position="7"/>
        <end position="17"/>
    </location>
</feature>
<dbReference type="RefSeq" id="XP_005792414.1">
    <property type="nucleotide sequence ID" value="XM_005792357.1"/>
</dbReference>
<evidence type="ECO:0000313" key="2">
    <source>
        <dbReference type="EnsemblProtists" id="EOD39985"/>
    </source>
</evidence>
<feature type="region of interest" description="Disordered" evidence="1">
    <location>
        <begin position="1"/>
        <end position="30"/>
    </location>
</feature>
<keyword evidence="3" id="KW-1185">Reference proteome</keyword>
<sequence>MPPKTIAKGKGKGKAVKAKTAAPNGAAGASPKEATEALKWLMMMGAGEEAVAHRVAAIMTGKTSTAKIDVGRLAMSALRLVCVMPDDIDQIKAKVAQNANVEVQEKLAVVAGVARSLGPAAFIKLIPTQNDLHRHVAVLLPQYDSKYTYTQGDASSSLKGPDGLKWKTRRTPDEDNDPRFPDFW</sequence>
<evidence type="ECO:0000313" key="3">
    <source>
        <dbReference type="Proteomes" id="UP000013827"/>
    </source>
</evidence>
<protein>
    <submittedName>
        <fullName evidence="2">Uncharacterized protein</fullName>
    </submittedName>
</protein>
<proteinExistence type="predicted"/>
<dbReference type="AlphaFoldDB" id="A0A0D3KW50"/>
<dbReference type="HOGENOM" id="CLU_1470794_0_0_1"/>
<feature type="region of interest" description="Disordered" evidence="1">
    <location>
        <begin position="151"/>
        <end position="184"/>
    </location>
</feature>